<accession>A0A0E9U258</accession>
<reference evidence="1" key="1">
    <citation type="submission" date="2014-11" db="EMBL/GenBank/DDBJ databases">
        <authorList>
            <person name="Amaro Gonzalez C."/>
        </authorList>
    </citation>
    <scope>NUCLEOTIDE SEQUENCE</scope>
</reference>
<sequence length="25" mass="3074">MSPNPNDKPFYLKVEWKPTIQPMRR</sequence>
<reference evidence="1" key="2">
    <citation type="journal article" date="2015" name="Fish Shellfish Immunol.">
        <title>Early steps in the European eel (Anguilla anguilla)-Vibrio vulnificus interaction in the gills: Role of the RtxA13 toxin.</title>
        <authorList>
            <person name="Callol A."/>
            <person name="Pajuelo D."/>
            <person name="Ebbesson L."/>
            <person name="Teles M."/>
            <person name="MacKenzie S."/>
            <person name="Amaro C."/>
        </authorList>
    </citation>
    <scope>NUCLEOTIDE SEQUENCE</scope>
</reference>
<organism evidence="1">
    <name type="scientific">Anguilla anguilla</name>
    <name type="common">European freshwater eel</name>
    <name type="synonym">Muraena anguilla</name>
    <dbReference type="NCBI Taxonomy" id="7936"/>
    <lineage>
        <taxon>Eukaryota</taxon>
        <taxon>Metazoa</taxon>
        <taxon>Chordata</taxon>
        <taxon>Craniata</taxon>
        <taxon>Vertebrata</taxon>
        <taxon>Euteleostomi</taxon>
        <taxon>Actinopterygii</taxon>
        <taxon>Neopterygii</taxon>
        <taxon>Teleostei</taxon>
        <taxon>Anguilliformes</taxon>
        <taxon>Anguillidae</taxon>
        <taxon>Anguilla</taxon>
    </lineage>
</organism>
<dbReference type="EMBL" id="GBXM01048691">
    <property type="protein sequence ID" value="JAH59886.1"/>
    <property type="molecule type" value="Transcribed_RNA"/>
</dbReference>
<evidence type="ECO:0000313" key="1">
    <source>
        <dbReference type="EMBL" id="JAH59886.1"/>
    </source>
</evidence>
<proteinExistence type="predicted"/>
<protein>
    <submittedName>
        <fullName evidence="1">Uncharacterized protein</fullName>
    </submittedName>
</protein>
<name>A0A0E9U258_ANGAN</name>
<dbReference type="AlphaFoldDB" id="A0A0E9U258"/>